<evidence type="ECO:0000313" key="8">
    <source>
        <dbReference type="Proteomes" id="UP000054524"/>
    </source>
</evidence>
<dbReference type="SUPFAM" id="SSF47113">
    <property type="entry name" value="Histone-fold"/>
    <property type="match status" value="1"/>
</dbReference>
<dbReference type="Proteomes" id="UP000054524">
    <property type="component" value="Unassembled WGS sequence"/>
</dbReference>
<accession>H8ZC71</accession>
<dbReference type="InterPro" id="IPR003958">
    <property type="entry name" value="CBFA_NFYB_domain"/>
</dbReference>
<organism evidence="6">
    <name type="scientific">Nematocida ausubeli (strain ATCC PRA-371 / ERTm2)</name>
    <name type="common">Nematode killer fungus</name>
    <dbReference type="NCBI Taxonomy" id="1913371"/>
    <lineage>
        <taxon>Eukaryota</taxon>
        <taxon>Fungi</taxon>
        <taxon>Fungi incertae sedis</taxon>
        <taxon>Microsporidia</taxon>
        <taxon>Nematocida</taxon>
    </lineage>
</organism>
<dbReference type="GO" id="GO:0000978">
    <property type="term" value="F:RNA polymerase II cis-regulatory region sequence-specific DNA binding"/>
    <property type="evidence" value="ECO:0007669"/>
    <property type="project" value="TreeGrafter"/>
</dbReference>
<evidence type="ECO:0000259" key="5">
    <source>
        <dbReference type="Pfam" id="PF00808"/>
    </source>
</evidence>
<evidence type="ECO:0000313" key="7">
    <source>
        <dbReference type="EMBL" id="KFG25368.1"/>
    </source>
</evidence>
<accession>A0A086IZQ0</accession>
<dbReference type="OrthoDB" id="386949at2759"/>
<feature type="region of interest" description="Disordered" evidence="4">
    <location>
        <begin position="97"/>
        <end position="117"/>
    </location>
</feature>
<evidence type="ECO:0000256" key="2">
    <source>
        <dbReference type="ARBA" id="ARBA00023015"/>
    </source>
</evidence>
<dbReference type="Proteomes" id="UP000005622">
    <property type="component" value="Unassembled WGS sequence"/>
</dbReference>
<dbReference type="GO" id="GO:0016602">
    <property type="term" value="C:CCAAT-binding factor complex"/>
    <property type="evidence" value="ECO:0007669"/>
    <property type="project" value="InterPro"/>
</dbReference>
<reference evidence="6" key="1">
    <citation type="submission" date="2011-03" db="EMBL/GenBank/DDBJ databases">
        <title>The Genome Sequence of Nematocida sp1 strain ERTm2.</title>
        <authorList>
            <consortium name="The Broad Institute Genome Sequencing Platform"/>
            <consortium name="The Broad Institute Genome Sequencing Center for Infectious Disease"/>
            <person name="Cuomo C."/>
            <person name="Troemel E."/>
            <person name="Young S.K."/>
            <person name="Zeng Q."/>
            <person name="Gargeya S."/>
            <person name="Fitzgerald M."/>
            <person name="Haas B."/>
            <person name="Abouelleil A."/>
            <person name="Alvarado L."/>
            <person name="Arachchi H.M."/>
            <person name="Berlin A."/>
            <person name="Brown A."/>
            <person name="Chapman S.B."/>
            <person name="Chen Z."/>
            <person name="Dunbar C."/>
            <person name="Freedman E."/>
            <person name="Gearin G."/>
            <person name="Gellesch M."/>
            <person name="Goldberg J."/>
            <person name="Griggs A."/>
            <person name="Gujja S."/>
            <person name="Heilman E.R."/>
            <person name="Heiman D."/>
            <person name="Howarth C."/>
            <person name="Larson L."/>
            <person name="Lui A."/>
            <person name="MacDonald P.J.P."/>
            <person name="Mehta T."/>
            <person name="Montmayeur A."/>
            <person name="Murphy C."/>
            <person name="Neiman D."/>
            <person name="Pearson M."/>
            <person name="Priest M."/>
            <person name="Roberts A."/>
            <person name="Saif S."/>
            <person name="Shea T."/>
            <person name="Shenoy N."/>
            <person name="Sisk P."/>
            <person name="Stolte C."/>
            <person name="Sykes S."/>
            <person name="White J."/>
            <person name="Yandava C."/>
            <person name="Wortman J."/>
            <person name="Nusbaum C."/>
            <person name="Birren B."/>
        </authorList>
    </citation>
    <scope>NUCLEOTIDE SEQUENCE</scope>
    <source>
        <strain evidence="6">ERTm2</strain>
    </source>
</reference>
<dbReference type="AlphaFoldDB" id="H8ZC71"/>
<evidence type="ECO:0000256" key="1">
    <source>
        <dbReference type="ARBA" id="ARBA00009053"/>
    </source>
</evidence>
<protein>
    <submittedName>
        <fullName evidence="6">Ccaat binding transcription factor subunit A</fullName>
    </submittedName>
</protein>
<feature type="domain" description="Transcription factor CBF/NF-Y/archaeal histone" evidence="5">
    <location>
        <begin position="7"/>
        <end position="71"/>
    </location>
</feature>
<dbReference type="Gene3D" id="1.10.20.10">
    <property type="entry name" value="Histone, subunit A"/>
    <property type="match status" value="1"/>
</dbReference>
<keyword evidence="3" id="KW-0804">Transcription</keyword>
<dbReference type="Pfam" id="PF00808">
    <property type="entry name" value="CBFD_NFYB_HMF"/>
    <property type="match status" value="1"/>
</dbReference>
<name>H8ZC71_NEMA1</name>
<evidence type="ECO:0000256" key="3">
    <source>
        <dbReference type="ARBA" id="ARBA00023163"/>
    </source>
</evidence>
<reference evidence="7 8" key="3">
    <citation type="journal article" date="2014" name="Genome Announc.">
        <title>Genome Sequence of the Microsporidian Species Nematocida sp1 Strain ERTm6 (ATCC PRA-372).</title>
        <authorList>
            <person name="Bakowski M.A."/>
            <person name="Priest M."/>
            <person name="Young S."/>
            <person name="Cuomo C.A."/>
            <person name="Troemel E.R."/>
        </authorList>
    </citation>
    <scope>NUCLEOTIDE SEQUENCE [LARGE SCALE GENOMIC DNA]</scope>
    <source>
        <strain evidence="7 8">ERTm6</strain>
    </source>
</reference>
<comment type="similarity">
    <text evidence="1">Belongs to the NFYB/HAP3 subunit family.</text>
</comment>
<dbReference type="GO" id="GO:0001228">
    <property type="term" value="F:DNA-binding transcription activator activity, RNA polymerase II-specific"/>
    <property type="evidence" value="ECO:0007669"/>
    <property type="project" value="InterPro"/>
</dbReference>
<evidence type="ECO:0000313" key="6">
    <source>
        <dbReference type="EMBL" id="EHY65707.1"/>
    </source>
</evidence>
<dbReference type="InterPro" id="IPR027113">
    <property type="entry name" value="Transc_fact_NFYB/HAP3"/>
</dbReference>
<dbReference type="GO" id="GO:0046982">
    <property type="term" value="F:protein heterodimerization activity"/>
    <property type="evidence" value="ECO:0007669"/>
    <property type="project" value="InterPro"/>
</dbReference>
<dbReference type="PANTHER" id="PTHR11064">
    <property type="entry name" value="CCAAT-BINDING TRANSCRIPTION FACTOR-RELATED"/>
    <property type="match status" value="1"/>
</dbReference>
<gene>
    <name evidence="6" type="ORF">NERG_01314</name>
    <name evidence="7" type="ORF">NESG_02141</name>
</gene>
<proteinExistence type="inferred from homology"/>
<keyword evidence="8" id="KW-1185">Reference proteome</keyword>
<evidence type="ECO:0000256" key="4">
    <source>
        <dbReference type="SAM" id="MobiDB-lite"/>
    </source>
</evidence>
<dbReference type="InterPro" id="IPR009072">
    <property type="entry name" value="Histone-fold"/>
</dbReference>
<dbReference type="EMBL" id="JH604635">
    <property type="protein sequence ID" value="EHY65707.1"/>
    <property type="molecule type" value="Genomic_DNA"/>
</dbReference>
<dbReference type="PANTHER" id="PTHR11064:SF106">
    <property type="entry name" value="NUCLEAR TRANSCRIPTION FACTOR Y SUBUNIT B-5"/>
    <property type="match status" value="1"/>
</dbReference>
<feature type="compositionally biased region" description="Polar residues" evidence="4">
    <location>
        <begin position="97"/>
        <end position="106"/>
    </location>
</feature>
<dbReference type="EMBL" id="AKIJ01000005">
    <property type="protein sequence ID" value="KFG25368.1"/>
    <property type="molecule type" value="Genomic_DNA"/>
</dbReference>
<dbReference type="CDD" id="cd22907">
    <property type="entry name" value="HFD_NFYB"/>
    <property type="match status" value="1"/>
</dbReference>
<sequence length="117" mass="13234">MKQSDRLLPVANVAGIMKKTIPQKAKISRDAKEMMQRAASEFIAFVTCKAQDLCKLEKRKTLTGDDLVLAVEHLGMPLHADAGRRALYKLREGHQNGQDTYIQETGSPIHWKPYEQE</sequence>
<reference evidence="7" key="2">
    <citation type="submission" date="2012-10" db="EMBL/GenBank/DDBJ databases">
        <authorList>
            <consortium name="The Broad Institute Genome Sequencing Platform"/>
            <consortium name="The Broad Institute Genome Sequencing Center for Infectious Disease"/>
            <person name="Cuomo C."/>
            <person name="Troemel E."/>
            <person name="Walker B."/>
            <person name="Young S.K."/>
            <person name="Zeng Q."/>
            <person name="Gargeya S."/>
            <person name="Fitzgerald M."/>
            <person name="Haas B."/>
            <person name="Abouelleil A."/>
            <person name="Alvarado L."/>
            <person name="Arachchi H.M."/>
            <person name="Berlin A.M."/>
            <person name="Chapman S.B."/>
            <person name="Goldberg J."/>
            <person name="Griggs A."/>
            <person name="Gujja S."/>
            <person name="Hansen M."/>
            <person name="Howarth C."/>
            <person name="Imamovic A."/>
            <person name="Larimer J."/>
            <person name="McCowan C."/>
            <person name="Murphy C."/>
            <person name="Neiman D."/>
            <person name="Pearson M."/>
            <person name="Priest M."/>
            <person name="Roberts A."/>
            <person name="Saif S."/>
            <person name="Shea T."/>
            <person name="Sisk P."/>
            <person name="Sykes S."/>
            <person name="Wortman J."/>
            <person name="Nusbaum C."/>
            <person name="Birren B."/>
        </authorList>
    </citation>
    <scope>NUCLEOTIDE SEQUENCE</scope>
    <source>
        <strain evidence="7">ERTm6</strain>
    </source>
</reference>
<keyword evidence="2" id="KW-0805">Transcription regulation</keyword>
<dbReference type="STRING" id="944018.H8ZC71"/>
<dbReference type="HOGENOM" id="CLU_066247_12_3_1"/>